<dbReference type="InterPro" id="IPR046867">
    <property type="entry name" value="AldOxase/xan_DH_MoCoBD2"/>
</dbReference>
<dbReference type="InterPro" id="IPR000674">
    <property type="entry name" value="Ald_Oxase/Xan_DH_a/b"/>
</dbReference>
<dbReference type="PANTHER" id="PTHR11908:SF132">
    <property type="entry name" value="ALDEHYDE OXIDASE 1-RELATED"/>
    <property type="match status" value="1"/>
</dbReference>
<dbReference type="NCBIfam" id="NF007426">
    <property type="entry name" value="PRK09970.1"/>
    <property type="match status" value="1"/>
</dbReference>
<dbReference type="Pfam" id="PF02738">
    <property type="entry name" value="MoCoBD_1"/>
    <property type="match status" value="1"/>
</dbReference>
<gene>
    <name evidence="4" type="primary">xdhA</name>
    <name evidence="4" type="ORF">KL86CLO1_20042</name>
</gene>
<evidence type="ECO:0000313" key="4">
    <source>
        <dbReference type="EMBL" id="SBW12605.1"/>
    </source>
</evidence>
<dbReference type="PANTHER" id="PTHR11908">
    <property type="entry name" value="XANTHINE DEHYDROGENASE"/>
    <property type="match status" value="1"/>
</dbReference>
<dbReference type="NCBIfam" id="NF043082">
    <property type="entry name" value="XdhA_XDHase"/>
    <property type="match status" value="1"/>
</dbReference>
<dbReference type="InterPro" id="IPR036856">
    <property type="entry name" value="Ald_Oxase/Xan_DH_a/b_sf"/>
</dbReference>
<accession>A0A212KLY9</accession>
<evidence type="ECO:0000259" key="3">
    <source>
        <dbReference type="SMART" id="SM01008"/>
    </source>
</evidence>
<name>A0A212KLY9_9FIRM</name>
<keyword evidence="1" id="KW-0500">Molybdenum</keyword>
<dbReference type="SMART" id="SM01008">
    <property type="entry name" value="Ald_Xan_dh_C"/>
    <property type="match status" value="1"/>
</dbReference>
<dbReference type="Gene3D" id="3.30.365.10">
    <property type="entry name" value="Aldehyde oxidase/xanthine dehydrogenase, molybdopterin binding domain"/>
    <property type="match status" value="4"/>
</dbReference>
<keyword evidence="2" id="KW-0560">Oxidoreductase</keyword>
<feature type="domain" description="Aldehyde oxidase/xanthine dehydrogenase a/b hammerhead" evidence="3">
    <location>
        <begin position="17"/>
        <end position="133"/>
    </location>
</feature>
<evidence type="ECO:0000256" key="1">
    <source>
        <dbReference type="ARBA" id="ARBA00022505"/>
    </source>
</evidence>
<dbReference type="SUPFAM" id="SSF56003">
    <property type="entry name" value="Molybdenum cofactor-binding domain"/>
    <property type="match status" value="1"/>
</dbReference>
<dbReference type="InterPro" id="IPR016208">
    <property type="entry name" value="Ald_Oxase/xanthine_DH-like"/>
</dbReference>
<dbReference type="InterPro" id="IPR050028">
    <property type="entry name" value="XdhA_XDHase"/>
</dbReference>
<dbReference type="Pfam" id="PF01315">
    <property type="entry name" value="Ald_Xan_dh_C"/>
    <property type="match status" value="1"/>
</dbReference>
<dbReference type="InterPro" id="IPR037165">
    <property type="entry name" value="AldOxase/xan_DH_Mopterin-bd_sf"/>
</dbReference>
<dbReference type="AlphaFoldDB" id="A0A212KLY9"/>
<evidence type="ECO:0000256" key="2">
    <source>
        <dbReference type="ARBA" id="ARBA00023002"/>
    </source>
</evidence>
<dbReference type="Gene3D" id="3.90.1170.50">
    <property type="entry name" value="Aldehyde oxidase/xanthine dehydrogenase, a/b hammerhead"/>
    <property type="match status" value="1"/>
</dbReference>
<dbReference type="GO" id="GO:0005506">
    <property type="term" value="F:iron ion binding"/>
    <property type="evidence" value="ECO:0007669"/>
    <property type="project" value="InterPro"/>
</dbReference>
<dbReference type="SUPFAM" id="SSF54665">
    <property type="entry name" value="CO dehydrogenase molybdoprotein N-domain-like"/>
    <property type="match status" value="1"/>
</dbReference>
<protein>
    <submittedName>
        <fullName evidence="4">Xanthine dehydrogenase, molybdenum binding subunit</fullName>
    </submittedName>
</protein>
<dbReference type="InterPro" id="IPR008274">
    <property type="entry name" value="AldOxase/xan_DH_MoCoBD1"/>
</dbReference>
<sequence length="762" mass="84248">MVVGKSVPRVDGYEKVTGRAKYTDDLVGKDALVAKILHSTIANGLVKSMDTSEAEKIPGVVKIVTCFDVPNIPFPTAGHPWSTDPNHQDPADRLLLNRRVRLYGDDIAAVIAEDEVAASRALRAIKVEYEEYPFVLSPEEAMKDGAPVVHDEVQNNILGHTKIENGDFEEAIKEPGLIKVESVYETPIVQHCHIEVPVSYAYMEQGRITVVASTQIPHIVRRIVGQALGLPWGKVRIIKPYIGGGFGNKQDALYEPLNAFLTTQVGGRLVKLELSREETFFGTRVRHAIKFYTTAYLRPDGQLVARDLKAYSNQGAYGSHGHSILSKALTSFRQLYRDEKAVRVEGWTVYTNMATAGAMRGYGTPQSVFCMEAMAEDCARVLGMDPLEYRRKNMMPVGFQDPFSKNINYYDSFNQCLAKGMEYIEWDKKRELYKNQTGPIRRGVGVSLFWYNTAVWPISLEISSCRMVLNQDGSIQLQVAETEIGQGADTAYAQMAAETLGIDYKDVHVISTQDTDVTPFGLGAYGSRQTYVAGMAIRQTAEMLKEKILKFAYEYTRMQPYNMDIVDGNIVWKTRDNQVLMSLGELATEVLYSTIHSSHLTAESTAQCKSNAYSFGCAFAEVEVDLPLGKVKLLDLINVHDCGTLINPQLAAAQVHGGMSMSIGFGLSEQLLYDEKTGKPLNDNLLDYKLSTMMDHPHLEAQFVENPEPTSAYGTKALGEPPTVPAAPAIRNAVLNATGVAINTLPLNPHHLIPAFKEAGLI</sequence>
<reference evidence="4" key="1">
    <citation type="submission" date="2016-04" db="EMBL/GenBank/DDBJ databases">
        <authorList>
            <person name="Evans L.H."/>
            <person name="Alamgir A."/>
            <person name="Owens N."/>
            <person name="Weber N.D."/>
            <person name="Virtaneva K."/>
            <person name="Barbian K."/>
            <person name="Babar A."/>
            <person name="Rosenke K."/>
        </authorList>
    </citation>
    <scope>NUCLEOTIDE SEQUENCE</scope>
    <source>
        <strain evidence="4">86</strain>
    </source>
</reference>
<proteinExistence type="predicted"/>
<dbReference type="Pfam" id="PF20256">
    <property type="entry name" value="MoCoBD_2"/>
    <property type="match status" value="1"/>
</dbReference>
<organism evidence="4">
    <name type="scientific">uncultured Eubacteriales bacterium</name>
    <dbReference type="NCBI Taxonomy" id="172733"/>
    <lineage>
        <taxon>Bacteria</taxon>
        <taxon>Bacillati</taxon>
        <taxon>Bacillota</taxon>
        <taxon>Clostridia</taxon>
        <taxon>Eubacteriales</taxon>
        <taxon>environmental samples</taxon>
    </lineage>
</organism>
<dbReference type="GO" id="GO:0002197">
    <property type="term" value="C:xanthine dehydrogenase complex"/>
    <property type="evidence" value="ECO:0007669"/>
    <property type="project" value="InterPro"/>
</dbReference>
<dbReference type="GO" id="GO:0004854">
    <property type="term" value="F:xanthine dehydrogenase activity"/>
    <property type="evidence" value="ECO:0007669"/>
    <property type="project" value="InterPro"/>
</dbReference>
<dbReference type="EMBL" id="FLUN01000002">
    <property type="protein sequence ID" value="SBW12605.1"/>
    <property type="molecule type" value="Genomic_DNA"/>
</dbReference>